<accession>A0AAW2GSE9</accession>
<dbReference type="AlphaFoldDB" id="A0AAW2GSE9"/>
<evidence type="ECO:0000313" key="3">
    <source>
        <dbReference type="Proteomes" id="UP001430953"/>
    </source>
</evidence>
<dbReference type="Proteomes" id="UP001430953">
    <property type="component" value="Unassembled WGS sequence"/>
</dbReference>
<sequence>MLRLGSAIIQTITISDEGREDNQDNQREKTRQELDGGEHHTARNRWTNRSESSTRRLRISAFTNAQARGSHFRLSLTARLSVRHNTPVQRVHTNRQ</sequence>
<feature type="region of interest" description="Disordered" evidence="1">
    <location>
        <begin position="15"/>
        <end position="55"/>
    </location>
</feature>
<protein>
    <submittedName>
        <fullName evidence="2">Uncharacterized protein</fullName>
    </submittedName>
</protein>
<reference evidence="2 3" key="1">
    <citation type="submission" date="2023-03" db="EMBL/GenBank/DDBJ databases">
        <title>High recombination rates correlate with genetic variation in Cardiocondyla obscurior ants.</title>
        <authorList>
            <person name="Errbii M."/>
        </authorList>
    </citation>
    <scope>NUCLEOTIDE SEQUENCE [LARGE SCALE GENOMIC DNA]</scope>
    <source>
        <strain evidence="2">Alpha-2009</strain>
        <tissue evidence="2">Whole body</tissue>
    </source>
</reference>
<organism evidence="2 3">
    <name type="scientific">Cardiocondyla obscurior</name>
    <dbReference type="NCBI Taxonomy" id="286306"/>
    <lineage>
        <taxon>Eukaryota</taxon>
        <taxon>Metazoa</taxon>
        <taxon>Ecdysozoa</taxon>
        <taxon>Arthropoda</taxon>
        <taxon>Hexapoda</taxon>
        <taxon>Insecta</taxon>
        <taxon>Pterygota</taxon>
        <taxon>Neoptera</taxon>
        <taxon>Endopterygota</taxon>
        <taxon>Hymenoptera</taxon>
        <taxon>Apocrita</taxon>
        <taxon>Aculeata</taxon>
        <taxon>Formicoidea</taxon>
        <taxon>Formicidae</taxon>
        <taxon>Myrmicinae</taxon>
        <taxon>Cardiocondyla</taxon>
    </lineage>
</organism>
<proteinExistence type="predicted"/>
<keyword evidence="3" id="KW-1185">Reference proteome</keyword>
<evidence type="ECO:0000256" key="1">
    <source>
        <dbReference type="SAM" id="MobiDB-lite"/>
    </source>
</evidence>
<dbReference type="EMBL" id="JADYXP020000002">
    <property type="protein sequence ID" value="KAL0130123.1"/>
    <property type="molecule type" value="Genomic_DNA"/>
</dbReference>
<comment type="caution">
    <text evidence="2">The sequence shown here is derived from an EMBL/GenBank/DDBJ whole genome shotgun (WGS) entry which is preliminary data.</text>
</comment>
<name>A0AAW2GSE9_9HYME</name>
<evidence type="ECO:0000313" key="2">
    <source>
        <dbReference type="EMBL" id="KAL0130123.1"/>
    </source>
</evidence>
<gene>
    <name evidence="2" type="ORF">PUN28_002012</name>
</gene>
<feature type="compositionally biased region" description="Basic and acidic residues" evidence="1">
    <location>
        <begin position="16"/>
        <end position="41"/>
    </location>
</feature>